<accession>A0ABQ6MC89</accession>
<proteinExistence type="predicted"/>
<dbReference type="Gene3D" id="1.10.238.10">
    <property type="entry name" value="EF-hand"/>
    <property type="match status" value="1"/>
</dbReference>
<keyword evidence="7" id="KW-1185">Reference proteome</keyword>
<evidence type="ECO:0000256" key="3">
    <source>
        <dbReference type="ARBA" id="ARBA00022842"/>
    </source>
</evidence>
<dbReference type="PANTHER" id="PTHR45791">
    <property type="entry name" value="CALCIUM AND INTEGRIN BINDING FAMILY MEMBER 2"/>
    <property type="match status" value="1"/>
</dbReference>
<dbReference type="PROSITE" id="PS50222">
    <property type="entry name" value="EF_HAND_2"/>
    <property type="match status" value="1"/>
</dbReference>
<dbReference type="InterPro" id="IPR011992">
    <property type="entry name" value="EF-hand-dom_pair"/>
</dbReference>
<evidence type="ECO:0000256" key="4">
    <source>
        <dbReference type="SAM" id="MobiDB-lite"/>
    </source>
</evidence>
<dbReference type="Proteomes" id="UP001165060">
    <property type="component" value="Unassembled WGS sequence"/>
</dbReference>
<keyword evidence="3" id="KW-0460">Magnesium</keyword>
<protein>
    <recommendedName>
        <fullName evidence="5">EF-hand domain-containing protein</fullName>
    </recommendedName>
</protein>
<name>A0ABQ6MC89_9STRA</name>
<comment type="caution">
    <text evidence="6">The sequence shown here is derived from an EMBL/GenBank/DDBJ whole genome shotgun (WGS) entry which is preliminary data.</text>
</comment>
<dbReference type="PANTHER" id="PTHR45791:SF1">
    <property type="entry name" value="CALCIUM AND INTEGRIN BINDING FAMILY MEMBER 1"/>
    <property type="match status" value="1"/>
</dbReference>
<feature type="domain" description="EF-hand" evidence="5">
    <location>
        <begin position="224"/>
        <end position="259"/>
    </location>
</feature>
<organism evidence="6 7">
    <name type="scientific">Tetraparma gracilis</name>
    <dbReference type="NCBI Taxonomy" id="2962635"/>
    <lineage>
        <taxon>Eukaryota</taxon>
        <taxon>Sar</taxon>
        <taxon>Stramenopiles</taxon>
        <taxon>Ochrophyta</taxon>
        <taxon>Bolidophyceae</taxon>
        <taxon>Parmales</taxon>
        <taxon>Triparmaceae</taxon>
        <taxon>Tetraparma</taxon>
    </lineage>
</organism>
<keyword evidence="2" id="KW-0677">Repeat</keyword>
<dbReference type="InterPro" id="IPR002048">
    <property type="entry name" value="EF_hand_dom"/>
</dbReference>
<evidence type="ECO:0000256" key="1">
    <source>
        <dbReference type="ARBA" id="ARBA00022723"/>
    </source>
</evidence>
<evidence type="ECO:0000313" key="6">
    <source>
        <dbReference type="EMBL" id="GMI23448.1"/>
    </source>
</evidence>
<feature type="region of interest" description="Disordered" evidence="4">
    <location>
        <begin position="42"/>
        <end position="158"/>
    </location>
</feature>
<dbReference type="EMBL" id="BRYB01001333">
    <property type="protein sequence ID" value="GMI23448.1"/>
    <property type="molecule type" value="Genomic_DNA"/>
</dbReference>
<gene>
    <name evidence="6" type="ORF">TeGR_g13798</name>
</gene>
<evidence type="ECO:0000259" key="5">
    <source>
        <dbReference type="PROSITE" id="PS50222"/>
    </source>
</evidence>
<dbReference type="InterPro" id="IPR051433">
    <property type="entry name" value="CIBP"/>
</dbReference>
<evidence type="ECO:0000313" key="7">
    <source>
        <dbReference type="Proteomes" id="UP001165060"/>
    </source>
</evidence>
<feature type="compositionally biased region" description="Basic and acidic residues" evidence="4">
    <location>
        <begin position="127"/>
        <end position="140"/>
    </location>
</feature>
<reference evidence="6 7" key="1">
    <citation type="journal article" date="2023" name="Commun. Biol.">
        <title>Genome analysis of Parmales, the sister group of diatoms, reveals the evolutionary specialization of diatoms from phago-mixotrophs to photoautotrophs.</title>
        <authorList>
            <person name="Ban H."/>
            <person name="Sato S."/>
            <person name="Yoshikawa S."/>
            <person name="Yamada K."/>
            <person name="Nakamura Y."/>
            <person name="Ichinomiya M."/>
            <person name="Sato N."/>
            <person name="Blanc-Mathieu R."/>
            <person name="Endo H."/>
            <person name="Kuwata A."/>
            <person name="Ogata H."/>
        </authorList>
    </citation>
    <scope>NUCLEOTIDE SEQUENCE [LARGE SCALE GENOMIC DNA]</scope>
</reference>
<dbReference type="SUPFAM" id="SSF47473">
    <property type="entry name" value="EF-hand"/>
    <property type="match status" value="1"/>
</dbReference>
<keyword evidence="1" id="KW-0479">Metal-binding</keyword>
<feature type="compositionally biased region" description="Basic and acidic residues" evidence="4">
    <location>
        <begin position="45"/>
        <end position="93"/>
    </location>
</feature>
<feature type="compositionally biased region" description="Basic and acidic residues" evidence="4">
    <location>
        <begin position="100"/>
        <end position="120"/>
    </location>
</feature>
<evidence type="ECO:0000256" key="2">
    <source>
        <dbReference type="ARBA" id="ARBA00022737"/>
    </source>
</evidence>
<sequence length="316" mass="35841">MFRDIKTDLDEEYVEELRMKTNFKRKEILAYRRSFLLHIASFQKSPEKQAKVAESFAGKDGEKEKVDKDGEAEDDAKKEEGEEKENEKEKFDDIASVSGKSDKSDESSKSDKSDKSDKGSKSNSSSDGDKTKEKEGDKKSAKVNPDPSGYVPNPDASKSMKLIYPEEDFPMEISRAEFLSIKCVDMNPLKHRLAECFEFGPELNDSISFTDYMVHSAAFNRGGNREAKLKLAFKIQDFDGDEKINKDDLKRYYDAIAKNGNIDTAIAKKDRNEIISKILSEVSSDPKKKFLSFEDFQRVLSSSDFDSNLKIDLITT</sequence>